<comment type="similarity">
    <text evidence="1 13 14">Belongs to the ATPase B chain family.</text>
</comment>
<keyword evidence="4 13" id="KW-0138">CF(0)</keyword>
<dbReference type="GO" id="GO:0046933">
    <property type="term" value="F:proton-transporting ATP synthase activity, rotational mechanism"/>
    <property type="evidence" value="ECO:0007669"/>
    <property type="project" value="UniProtKB-UniRule"/>
</dbReference>
<dbReference type="AlphaFoldDB" id="A0A9D1ITL6"/>
<evidence type="ECO:0000256" key="9">
    <source>
        <dbReference type="ARBA" id="ARBA00023136"/>
    </source>
</evidence>
<protein>
    <recommendedName>
        <fullName evidence="13">ATP synthase subunit b</fullName>
    </recommendedName>
    <alternativeName>
        <fullName evidence="13">ATP synthase F(0) sector subunit b</fullName>
    </alternativeName>
    <alternativeName>
        <fullName evidence="13">ATPase subunit I</fullName>
    </alternativeName>
    <alternativeName>
        <fullName evidence="13">F-type ATPase subunit b</fullName>
        <shortName evidence="13">F-ATPase subunit b</shortName>
    </alternativeName>
</protein>
<comment type="caution">
    <text evidence="16">The sequence shown here is derived from an EMBL/GenBank/DDBJ whole genome shotgun (WGS) entry which is preliminary data.</text>
</comment>
<dbReference type="GO" id="GO:0012505">
    <property type="term" value="C:endomembrane system"/>
    <property type="evidence" value="ECO:0007669"/>
    <property type="project" value="UniProtKB-SubCell"/>
</dbReference>
<evidence type="ECO:0000256" key="12">
    <source>
        <dbReference type="ARBA" id="ARBA00037847"/>
    </source>
</evidence>
<keyword evidence="9 13" id="KW-0472">Membrane</keyword>
<dbReference type="PANTHER" id="PTHR33445:SF1">
    <property type="entry name" value="ATP SYNTHASE SUBUNIT B"/>
    <property type="match status" value="1"/>
</dbReference>
<dbReference type="InterPro" id="IPR005864">
    <property type="entry name" value="ATP_synth_F0_bsu_bac"/>
</dbReference>
<comment type="subcellular location">
    <subcellularLocation>
        <location evidence="13">Cell membrane</location>
        <topology evidence="13">Single-pass membrane protein</topology>
    </subcellularLocation>
    <subcellularLocation>
        <location evidence="12">Endomembrane system</location>
        <topology evidence="12">Single-pass membrane protein</topology>
    </subcellularLocation>
</comment>
<dbReference type="Gene3D" id="1.20.5.620">
    <property type="entry name" value="F1F0 ATP synthase subunit B, membrane domain"/>
    <property type="match status" value="1"/>
</dbReference>
<evidence type="ECO:0000256" key="10">
    <source>
        <dbReference type="ARBA" id="ARBA00023310"/>
    </source>
</evidence>
<evidence type="ECO:0000256" key="3">
    <source>
        <dbReference type="ARBA" id="ARBA00022475"/>
    </source>
</evidence>
<dbReference type="HAMAP" id="MF_01398">
    <property type="entry name" value="ATP_synth_b_bprime"/>
    <property type="match status" value="1"/>
</dbReference>
<keyword evidence="7 13" id="KW-1133">Transmembrane helix</keyword>
<keyword evidence="10 13" id="KW-0066">ATP synthesis</keyword>
<evidence type="ECO:0000256" key="4">
    <source>
        <dbReference type="ARBA" id="ARBA00022547"/>
    </source>
</evidence>
<feature type="coiled-coil region" evidence="15">
    <location>
        <begin position="38"/>
        <end position="72"/>
    </location>
</feature>
<evidence type="ECO:0000313" key="16">
    <source>
        <dbReference type="EMBL" id="HIU43655.1"/>
    </source>
</evidence>
<keyword evidence="5 13" id="KW-0812">Transmembrane</keyword>
<dbReference type="InterPro" id="IPR050059">
    <property type="entry name" value="ATP_synthase_B_chain"/>
</dbReference>
<gene>
    <name evidence="13 16" type="primary">atpF</name>
    <name evidence="16" type="ORF">IAB67_05080</name>
</gene>
<evidence type="ECO:0000256" key="6">
    <source>
        <dbReference type="ARBA" id="ARBA00022781"/>
    </source>
</evidence>
<comment type="subunit">
    <text evidence="13">F-type ATPases have 2 components, F(1) - the catalytic core - and F(0) - the membrane proton channel. F(1) has five subunits: alpha(3), beta(3), gamma(1), delta(1), epsilon(1). F(0) has three main subunits: a(1), b(2) and c(10-14). The alpha and beta chains form an alternating ring which encloses part of the gamma chain. F(1) is attached to F(0) by a central stalk formed by the gamma and epsilon chains, while a peripheral stalk is formed by the delta and b chains.</text>
</comment>
<dbReference type="NCBIfam" id="TIGR01144">
    <property type="entry name" value="ATP_synt_b"/>
    <property type="match status" value="1"/>
</dbReference>
<dbReference type="GO" id="GO:0045259">
    <property type="term" value="C:proton-transporting ATP synthase complex"/>
    <property type="evidence" value="ECO:0007669"/>
    <property type="project" value="UniProtKB-KW"/>
</dbReference>
<proteinExistence type="inferred from homology"/>
<dbReference type="InterPro" id="IPR028987">
    <property type="entry name" value="ATP_synth_B-like_membr_sf"/>
</dbReference>
<keyword evidence="8 13" id="KW-0406">Ion transport</keyword>
<accession>A0A9D1ITL6</accession>
<dbReference type="GO" id="GO:0005886">
    <property type="term" value="C:plasma membrane"/>
    <property type="evidence" value="ECO:0007669"/>
    <property type="project" value="UniProtKB-SubCell"/>
</dbReference>
<dbReference type="InterPro" id="IPR002146">
    <property type="entry name" value="ATP_synth_b/b'su_bac/chlpt"/>
</dbReference>
<evidence type="ECO:0000256" key="13">
    <source>
        <dbReference type="HAMAP-Rule" id="MF_01398"/>
    </source>
</evidence>
<evidence type="ECO:0000313" key="17">
    <source>
        <dbReference type="Proteomes" id="UP000824073"/>
    </source>
</evidence>
<comment type="function">
    <text evidence="13">Component of the F(0) channel, it forms part of the peripheral stalk, linking F(1) to F(0).</text>
</comment>
<comment type="function">
    <text evidence="11 13">F(1)F(0) ATP synthase produces ATP from ADP in the presence of a proton or sodium gradient. F-type ATPases consist of two structural domains, F(1) containing the extramembraneous catalytic core and F(0) containing the membrane proton channel, linked together by a central stalk and a peripheral stalk. During catalysis, ATP synthesis in the catalytic domain of F(1) is coupled via a rotary mechanism of the central stalk subunits to proton translocation.</text>
</comment>
<keyword evidence="2 13" id="KW-0813">Transport</keyword>
<dbReference type="Pfam" id="PF00430">
    <property type="entry name" value="ATP-synt_B"/>
    <property type="match status" value="1"/>
</dbReference>
<feature type="coiled-coil region" evidence="15">
    <location>
        <begin position="99"/>
        <end position="130"/>
    </location>
</feature>
<evidence type="ECO:0000256" key="1">
    <source>
        <dbReference type="ARBA" id="ARBA00005513"/>
    </source>
</evidence>
<evidence type="ECO:0000256" key="2">
    <source>
        <dbReference type="ARBA" id="ARBA00022448"/>
    </source>
</evidence>
<evidence type="ECO:0000256" key="11">
    <source>
        <dbReference type="ARBA" id="ARBA00025198"/>
    </source>
</evidence>
<dbReference type="CDD" id="cd06503">
    <property type="entry name" value="ATP-synt_Fo_b"/>
    <property type="match status" value="1"/>
</dbReference>
<evidence type="ECO:0000256" key="5">
    <source>
        <dbReference type="ARBA" id="ARBA00022692"/>
    </source>
</evidence>
<dbReference type="SUPFAM" id="SSF81573">
    <property type="entry name" value="F1F0 ATP synthase subunit B, membrane domain"/>
    <property type="match status" value="1"/>
</dbReference>
<organism evidence="16 17">
    <name type="scientific">Candidatus Ventrousia excrementavium</name>
    <dbReference type="NCBI Taxonomy" id="2840961"/>
    <lineage>
        <taxon>Bacteria</taxon>
        <taxon>Bacillati</taxon>
        <taxon>Bacillota</taxon>
        <taxon>Clostridia</taxon>
        <taxon>Eubacteriales</taxon>
        <taxon>Clostridiaceae</taxon>
        <taxon>Clostridiaceae incertae sedis</taxon>
        <taxon>Candidatus Ventrousia</taxon>
    </lineage>
</organism>
<sequence>MEKFQSLVTVMPWTFIFTICNLFILAAALKHFLFKPVQKILDQRAAEVESTYQQAEEARQSAQTMQSEYEERLRGAYEEAGNIVRTANERAAVHTEEMLSEARAEVSAMKAKAEREIENDRKKAAGELKNDISALALDLAGKVVEKEIDAKTHGELIRDFIDRVGDVS</sequence>
<evidence type="ECO:0000256" key="7">
    <source>
        <dbReference type="ARBA" id="ARBA00022989"/>
    </source>
</evidence>
<name>A0A9D1ITL6_9CLOT</name>
<keyword evidence="3 13" id="KW-1003">Cell membrane</keyword>
<dbReference type="EMBL" id="DVMR01000042">
    <property type="protein sequence ID" value="HIU43655.1"/>
    <property type="molecule type" value="Genomic_DNA"/>
</dbReference>
<feature type="transmembrane region" description="Helical" evidence="13">
    <location>
        <begin position="12"/>
        <end position="34"/>
    </location>
</feature>
<reference evidence="16" key="1">
    <citation type="submission" date="2020-10" db="EMBL/GenBank/DDBJ databases">
        <authorList>
            <person name="Gilroy R."/>
        </authorList>
    </citation>
    <scope>NUCLEOTIDE SEQUENCE</scope>
    <source>
        <strain evidence="16">CHK191-8634</strain>
    </source>
</reference>
<dbReference type="GO" id="GO:0046961">
    <property type="term" value="F:proton-transporting ATPase activity, rotational mechanism"/>
    <property type="evidence" value="ECO:0007669"/>
    <property type="project" value="TreeGrafter"/>
</dbReference>
<evidence type="ECO:0000256" key="15">
    <source>
        <dbReference type="SAM" id="Coils"/>
    </source>
</evidence>
<dbReference type="Proteomes" id="UP000824073">
    <property type="component" value="Unassembled WGS sequence"/>
</dbReference>
<evidence type="ECO:0000256" key="8">
    <source>
        <dbReference type="ARBA" id="ARBA00023065"/>
    </source>
</evidence>
<dbReference type="PANTHER" id="PTHR33445">
    <property type="entry name" value="ATP SYNTHASE SUBUNIT B', CHLOROPLASTIC"/>
    <property type="match status" value="1"/>
</dbReference>
<keyword evidence="15" id="KW-0175">Coiled coil</keyword>
<evidence type="ECO:0000256" key="14">
    <source>
        <dbReference type="RuleBase" id="RU003848"/>
    </source>
</evidence>
<keyword evidence="6 13" id="KW-0375">Hydrogen ion transport</keyword>
<reference evidence="16" key="2">
    <citation type="journal article" date="2021" name="PeerJ">
        <title>Extensive microbial diversity within the chicken gut microbiome revealed by metagenomics and culture.</title>
        <authorList>
            <person name="Gilroy R."/>
            <person name="Ravi A."/>
            <person name="Getino M."/>
            <person name="Pursley I."/>
            <person name="Horton D.L."/>
            <person name="Alikhan N.F."/>
            <person name="Baker D."/>
            <person name="Gharbi K."/>
            <person name="Hall N."/>
            <person name="Watson M."/>
            <person name="Adriaenssens E.M."/>
            <person name="Foster-Nyarko E."/>
            <person name="Jarju S."/>
            <person name="Secka A."/>
            <person name="Antonio M."/>
            <person name="Oren A."/>
            <person name="Chaudhuri R.R."/>
            <person name="La Ragione R."/>
            <person name="Hildebrand F."/>
            <person name="Pallen M.J."/>
        </authorList>
    </citation>
    <scope>NUCLEOTIDE SEQUENCE</scope>
    <source>
        <strain evidence="16">CHK191-8634</strain>
    </source>
</reference>